<gene>
    <name evidence="2" type="ORF">Nepgr_011888</name>
</gene>
<proteinExistence type="predicted"/>
<dbReference type="Proteomes" id="UP001279734">
    <property type="component" value="Unassembled WGS sequence"/>
</dbReference>
<organism evidence="2 3">
    <name type="scientific">Nepenthes gracilis</name>
    <name type="common">Slender pitcher plant</name>
    <dbReference type="NCBI Taxonomy" id="150966"/>
    <lineage>
        <taxon>Eukaryota</taxon>
        <taxon>Viridiplantae</taxon>
        <taxon>Streptophyta</taxon>
        <taxon>Embryophyta</taxon>
        <taxon>Tracheophyta</taxon>
        <taxon>Spermatophyta</taxon>
        <taxon>Magnoliopsida</taxon>
        <taxon>eudicotyledons</taxon>
        <taxon>Gunneridae</taxon>
        <taxon>Pentapetalae</taxon>
        <taxon>Caryophyllales</taxon>
        <taxon>Nepenthaceae</taxon>
        <taxon>Nepenthes</taxon>
    </lineage>
</organism>
<feature type="compositionally biased region" description="Polar residues" evidence="1">
    <location>
        <begin position="47"/>
        <end position="61"/>
    </location>
</feature>
<sequence length="124" mass="14310">MEGIEVALWRFGDDERSTLMDQFEVLSFKIQLNQAMLRRSISEPSGARQQYSVQEPSTLSQRPPLPPLVRQEVRQGKRGSMGISKVLMKLLKPIIRRKEKRKEEAEQEPLDFASSVRLSKSVRL</sequence>
<evidence type="ECO:0000256" key="1">
    <source>
        <dbReference type="SAM" id="MobiDB-lite"/>
    </source>
</evidence>
<dbReference type="AlphaFoldDB" id="A0AAD3XMD0"/>
<dbReference type="EMBL" id="BSYO01000009">
    <property type="protein sequence ID" value="GMH10047.1"/>
    <property type="molecule type" value="Genomic_DNA"/>
</dbReference>
<comment type="caution">
    <text evidence="2">The sequence shown here is derived from an EMBL/GenBank/DDBJ whole genome shotgun (WGS) entry which is preliminary data.</text>
</comment>
<keyword evidence="3" id="KW-1185">Reference proteome</keyword>
<protein>
    <submittedName>
        <fullName evidence="2">Uncharacterized protein</fullName>
    </submittedName>
</protein>
<evidence type="ECO:0000313" key="3">
    <source>
        <dbReference type="Proteomes" id="UP001279734"/>
    </source>
</evidence>
<name>A0AAD3XMD0_NEPGR</name>
<evidence type="ECO:0000313" key="2">
    <source>
        <dbReference type="EMBL" id="GMH10047.1"/>
    </source>
</evidence>
<dbReference type="PANTHER" id="PTHR48196">
    <property type="entry name" value="DUF630 DOMAIN-CONTAINING PROTEIN"/>
    <property type="match status" value="1"/>
</dbReference>
<feature type="region of interest" description="Disordered" evidence="1">
    <location>
        <begin position="98"/>
        <end position="124"/>
    </location>
</feature>
<dbReference type="PANTHER" id="PTHR48196:SF1">
    <property type="entry name" value="DUF630 DOMAIN-CONTAINING PROTEIN"/>
    <property type="match status" value="1"/>
</dbReference>
<accession>A0AAD3XMD0</accession>
<reference evidence="2" key="1">
    <citation type="submission" date="2023-05" db="EMBL/GenBank/DDBJ databases">
        <title>Nepenthes gracilis genome sequencing.</title>
        <authorList>
            <person name="Fukushima K."/>
        </authorList>
    </citation>
    <scope>NUCLEOTIDE SEQUENCE</scope>
    <source>
        <strain evidence="2">SING2019-196</strain>
    </source>
</reference>
<feature type="region of interest" description="Disordered" evidence="1">
    <location>
        <begin position="41"/>
        <end position="69"/>
    </location>
</feature>